<dbReference type="Proteomes" id="UP000492821">
    <property type="component" value="Unassembled WGS sequence"/>
</dbReference>
<reference evidence="2" key="2">
    <citation type="submission" date="2020-10" db="UniProtKB">
        <authorList>
            <consortium name="WormBaseParasite"/>
        </authorList>
    </citation>
    <scope>IDENTIFICATION</scope>
</reference>
<protein>
    <submittedName>
        <fullName evidence="2">BTB domain-containing protein</fullName>
    </submittedName>
</protein>
<evidence type="ECO:0000313" key="2">
    <source>
        <dbReference type="WBParaSite" id="Pan_g14119.t1"/>
    </source>
</evidence>
<dbReference type="GO" id="GO:0005634">
    <property type="term" value="C:nucleus"/>
    <property type="evidence" value="ECO:0007669"/>
    <property type="project" value="UniProtKB-ARBA"/>
</dbReference>
<evidence type="ECO:0000313" key="1">
    <source>
        <dbReference type="Proteomes" id="UP000492821"/>
    </source>
</evidence>
<accession>A0A7E4UXT4</accession>
<dbReference type="AlphaFoldDB" id="A0A7E4UXT4"/>
<reference evidence="1" key="1">
    <citation type="journal article" date="2013" name="Genetics">
        <title>The draft genome and transcriptome of Panagrellus redivivus are shaped by the harsh demands of a free-living lifestyle.</title>
        <authorList>
            <person name="Srinivasan J."/>
            <person name="Dillman A.R."/>
            <person name="Macchietto M.G."/>
            <person name="Heikkinen L."/>
            <person name="Lakso M."/>
            <person name="Fracchia K.M."/>
            <person name="Antoshechkin I."/>
            <person name="Mortazavi A."/>
            <person name="Wong G."/>
            <person name="Sternberg P.W."/>
        </authorList>
    </citation>
    <scope>NUCLEOTIDE SEQUENCE [LARGE SCALE GENOMIC DNA]</scope>
    <source>
        <strain evidence="1">MT8872</strain>
    </source>
</reference>
<organism evidence="1 2">
    <name type="scientific">Panagrellus redivivus</name>
    <name type="common">Microworm</name>
    <dbReference type="NCBI Taxonomy" id="6233"/>
    <lineage>
        <taxon>Eukaryota</taxon>
        <taxon>Metazoa</taxon>
        <taxon>Ecdysozoa</taxon>
        <taxon>Nematoda</taxon>
        <taxon>Chromadorea</taxon>
        <taxon>Rhabditida</taxon>
        <taxon>Tylenchina</taxon>
        <taxon>Panagrolaimomorpha</taxon>
        <taxon>Panagrolaimoidea</taxon>
        <taxon>Panagrolaimidae</taxon>
        <taxon>Panagrellus</taxon>
    </lineage>
</organism>
<keyword evidence="1" id="KW-1185">Reference proteome</keyword>
<sequence length="268" mass="31331">MKTINHQRRKCYNDIYITDNQHIHDVAINESMFHLDFLFNFSFVNYFHDGPLTIDPHWHTAFLVNDMVDLNRAFFVKHTLILYLKSDKSYDRVMPFIAGSYSRLILYGQFTWTQVEHLIHDKVKKVRIMGKIDVKPSDYDVVVKFMLRFCCGFDYKFSIHDECFPSSLMEKLKKATENHETYSLVDRGNELQHFIHEKNPFFLFCKLTRAVYESLAATINQSVAVVKSYEADLVLHNGVVLGKLERTLHVKLRGDDIGTPLAPVPAKY</sequence>
<dbReference type="WBParaSite" id="Pan_g14119.t1">
    <property type="protein sequence ID" value="Pan_g14119.t1"/>
    <property type="gene ID" value="Pan_g14119"/>
</dbReference>
<proteinExistence type="predicted"/>
<dbReference type="Gene3D" id="1.10.260.40">
    <property type="entry name" value="lambda repressor-like DNA-binding domains"/>
    <property type="match status" value="1"/>
</dbReference>
<dbReference type="GO" id="GO:0003677">
    <property type="term" value="F:DNA binding"/>
    <property type="evidence" value="ECO:0007669"/>
    <property type="project" value="InterPro"/>
</dbReference>
<name>A0A7E4UXT4_PANRE</name>
<dbReference type="InterPro" id="IPR010982">
    <property type="entry name" value="Lambda_DNA-bd_dom_sf"/>
</dbReference>